<evidence type="ECO:0000313" key="15">
    <source>
        <dbReference type="Proteomes" id="UP000290289"/>
    </source>
</evidence>
<dbReference type="InterPro" id="IPR000271">
    <property type="entry name" value="Ribosomal_bL34"/>
</dbReference>
<dbReference type="EMBL" id="RDQH01000331">
    <property type="protein sequence ID" value="RXH99106.1"/>
    <property type="molecule type" value="Genomic_DNA"/>
</dbReference>
<dbReference type="Pfam" id="PF00468">
    <property type="entry name" value="Ribosomal_L34"/>
    <property type="match status" value="1"/>
</dbReference>
<sequence length="203" mass="21790">MASVSAMSWSPYLSTRASTPCASLTFLTGSTTRKSSVSLSGGAAAARSRLLHCSFISSSSIASTSAFSGNLPSIVLLLLWIKKWMVELHESKFLAYDFPSFSNSNASSLSVAGCRYFHGLSLGLDLSSSVGVGRRRGSGLVVRAGKAALCLTKRSRSRKSLARTHGFRRRMRTTGGRAMMKRRRAKGRKVLCTKSNPSSGKRA</sequence>
<keyword evidence="3" id="KW-0150">Chloroplast</keyword>
<keyword evidence="4" id="KW-0934">Plastid</keyword>
<comment type="similarity">
    <text evidence="2">Belongs to the bacterial ribosomal protein bL34 family.</text>
</comment>
<feature type="compositionally biased region" description="Basic residues" evidence="13">
    <location>
        <begin position="179"/>
        <end position="191"/>
    </location>
</feature>
<dbReference type="FunFam" id="1.10.287.3980:FF:000002">
    <property type="entry name" value="50S ribosomal protein L34"/>
    <property type="match status" value="1"/>
</dbReference>
<evidence type="ECO:0000256" key="2">
    <source>
        <dbReference type="ARBA" id="ARBA00010111"/>
    </source>
</evidence>
<proteinExistence type="inferred from homology"/>
<dbReference type="GO" id="GO:0005762">
    <property type="term" value="C:mitochondrial large ribosomal subunit"/>
    <property type="evidence" value="ECO:0007669"/>
    <property type="project" value="TreeGrafter"/>
</dbReference>
<dbReference type="Proteomes" id="UP000290289">
    <property type="component" value="Chromosome 5"/>
</dbReference>
<evidence type="ECO:0000256" key="6">
    <source>
        <dbReference type="ARBA" id="ARBA00022884"/>
    </source>
</evidence>
<dbReference type="PANTHER" id="PTHR14503">
    <property type="entry name" value="MITOCHONDRIAL RIBOSOMAL PROTEIN 34 FAMILY MEMBER"/>
    <property type="match status" value="1"/>
</dbReference>
<evidence type="ECO:0000313" key="14">
    <source>
        <dbReference type="EMBL" id="RXH99106.1"/>
    </source>
</evidence>
<keyword evidence="6" id="KW-0694">RNA-binding</keyword>
<keyword evidence="8" id="KW-0689">Ribosomal protein</keyword>
<keyword evidence="7" id="KW-0809">Transit peptide</keyword>
<evidence type="ECO:0000256" key="12">
    <source>
        <dbReference type="ARBA" id="ARBA00083387"/>
    </source>
</evidence>
<evidence type="ECO:0000256" key="1">
    <source>
        <dbReference type="ARBA" id="ARBA00004229"/>
    </source>
</evidence>
<evidence type="ECO:0000256" key="5">
    <source>
        <dbReference type="ARBA" id="ARBA00022730"/>
    </source>
</evidence>
<dbReference type="GO" id="GO:0009507">
    <property type="term" value="C:chloroplast"/>
    <property type="evidence" value="ECO:0007669"/>
    <property type="project" value="UniProtKB-SubCell"/>
</dbReference>
<dbReference type="GO" id="GO:0003735">
    <property type="term" value="F:structural constituent of ribosome"/>
    <property type="evidence" value="ECO:0007669"/>
    <property type="project" value="InterPro"/>
</dbReference>
<dbReference type="Gene3D" id="1.10.287.3980">
    <property type="match status" value="1"/>
</dbReference>
<dbReference type="HAMAP" id="MF_00391">
    <property type="entry name" value="Ribosomal_bL34"/>
    <property type="match status" value="1"/>
</dbReference>
<evidence type="ECO:0000256" key="4">
    <source>
        <dbReference type="ARBA" id="ARBA00022640"/>
    </source>
</evidence>
<comment type="subcellular location">
    <subcellularLocation>
        <location evidence="1">Plastid</location>
        <location evidence="1">Chloroplast</location>
    </subcellularLocation>
</comment>
<accession>A0A498JVK1</accession>
<dbReference type="AlphaFoldDB" id="A0A498JVK1"/>
<keyword evidence="5" id="KW-0699">rRNA-binding</keyword>
<gene>
    <name evidence="14" type="ORF">DVH24_011431</name>
</gene>
<evidence type="ECO:0000256" key="3">
    <source>
        <dbReference type="ARBA" id="ARBA00022528"/>
    </source>
</evidence>
<dbReference type="GO" id="GO:0006412">
    <property type="term" value="P:translation"/>
    <property type="evidence" value="ECO:0007669"/>
    <property type="project" value="InterPro"/>
</dbReference>
<name>A0A498JVK1_MALDO</name>
<evidence type="ECO:0000256" key="10">
    <source>
        <dbReference type="ARBA" id="ARBA00072529"/>
    </source>
</evidence>
<evidence type="ECO:0000256" key="11">
    <source>
        <dbReference type="ARBA" id="ARBA00082786"/>
    </source>
</evidence>
<dbReference type="GO" id="GO:0019843">
    <property type="term" value="F:rRNA binding"/>
    <property type="evidence" value="ECO:0007669"/>
    <property type="project" value="UniProtKB-KW"/>
</dbReference>
<protein>
    <recommendedName>
        <fullName evidence="10">Large ribosomal subunit protein bL34c</fullName>
    </recommendedName>
    <alternativeName>
        <fullName evidence="12">50S ribosomal protein L34, chloroplastic</fullName>
    </alternativeName>
    <alternativeName>
        <fullName evidence="11">CL34</fullName>
    </alternativeName>
</protein>
<keyword evidence="15" id="KW-1185">Reference proteome</keyword>
<keyword evidence="9" id="KW-0687">Ribonucleoprotein</keyword>
<dbReference type="PANTHER" id="PTHR14503:SF4">
    <property type="entry name" value="LARGE RIBOSOMAL SUBUNIT PROTEIN BL34M"/>
    <property type="match status" value="1"/>
</dbReference>
<evidence type="ECO:0000256" key="8">
    <source>
        <dbReference type="ARBA" id="ARBA00022980"/>
    </source>
</evidence>
<reference evidence="14 15" key="1">
    <citation type="submission" date="2018-10" db="EMBL/GenBank/DDBJ databases">
        <title>A high-quality apple genome assembly.</title>
        <authorList>
            <person name="Hu J."/>
        </authorList>
    </citation>
    <scope>NUCLEOTIDE SEQUENCE [LARGE SCALE GENOMIC DNA]</scope>
    <source>
        <strain evidence="15">cv. HFTH1</strain>
        <tissue evidence="14">Young leaf</tissue>
    </source>
</reference>
<dbReference type="STRING" id="3750.A0A498JVK1"/>
<comment type="caution">
    <text evidence="14">The sequence shown here is derived from an EMBL/GenBank/DDBJ whole genome shotgun (WGS) entry which is preliminary data.</text>
</comment>
<evidence type="ECO:0000256" key="13">
    <source>
        <dbReference type="SAM" id="MobiDB-lite"/>
    </source>
</evidence>
<evidence type="ECO:0000256" key="7">
    <source>
        <dbReference type="ARBA" id="ARBA00022946"/>
    </source>
</evidence>
<feature type="compositionally biased region" description="Polar residues" evidence="13">
    <location>
        <begin position="193"/>
        <end position="203"/>
    </location>
</feature>
<feature type="region of interest" description="Disordered" evidence="13">
    <location>
        <begin position="177"/>
        <end position="203"/>
    </location>
</feature>
<evidence type="ECO:0000256" key="9">
    <source>
        <dbReference type="ARBA" id="ARBA00023274"/>
    </source>
</evidence>
<organism evidence="14 15">
    <name type="scientific">Malus domestica</name>
    <name type="common">Apple</name>
    <name type="synonym">Pyrus malus</name>
    <dbReference type="NCBI Taxonomy" id="3750"/>
    <lineage>
        <taxon>Eukaryota</taxon>
        <taxon>Viridiplantae</taxon>
        <taxon>Streptophyta</taxon>
        <taxon>Embryophyta</taxon>
        <taxon>Tracheophyta</taxon>
        <taxon>Spermatophyta</taxon>
        <taxon>Magnoliopsida</taxon>
        <taxon>eudicotyledons</taxon>
        <taxon>Gunneridae</taxon>
        <taxon>Pentapetalae</taxon>
        <taxon>rosids</taxon>
        <taxon>fabids</taxon>
        <taxon>Rosales</taxon>
        <taxon>Rosaceae</taxon>
        <taxon>Amygdaloideae</taxon>
        <taxon>Maleae</taxon>
        <taxon>Malus</taxon>
    </lineage>
</organism>